<name>X1VIA0_9ZZZZ</name>
<protein>
    <recommendedName>
        <fullName evidence="4">Type-4 uracil-DNA glycosylase</fullName>
        <ecNumber evidence="3">3.2.2.27</ecNumber>
    </recommendedName>
</protein>
<evidence type="ECO:0000256" key="3">
    <source>
        <dbReference type="ARBA" id="ARBA00012030"/>
    </source>
</evidence>
<dbReference type="InterPro" id="IPR005122">
    <property type="entry name" value="Uracil-DNA_glycosylase-like"/>
</dbReference>
<dbReference type="EC" id="3.2.2.27" evidence="3"/>
<feature type="non-terminal residue" evidence="13">
    <location>
        <position position="156"/>
    </location>
</feature>
<keyword evidence="8" id="KW-0378">Hydrolase</keyword>
<proteinExistence type="inferred from homology"/>
<dbReference type="GO" id="GO:0051539">
    <property type="term" value="F:4 iron, 4 sulfur cluster binding"/>
    <property type="evidence" value="ECO:0007669"/>
    <property type="project" value="UniProtKB-KW"/>
</dbReference>
<feature type="domain" description="Uracil-DNA glycosylase-like" evidence="12">
    <location>
        <begin position="29"/>
        <end position="148"/>
    </location>
</feature>
<dbReference type="PANTHER" id="PTHR33693">
    <property type="entry name" value="TYPE-5 URACIL-DNA GLYCOSYLASE"/>
    <property type="match status" value="1"/>
</dbReference>
<keyword evidence="7" id="KW-0227">DNA damage</keyword>
<comment type="catalytic activity">
    <reaction evidence="1">
        <text>Hydrolyzes single-stranded DNA or mismatched double-stranded DNA and polynucleotides, releasing free uracil.</text>
        <dbReference type="EC" id="3.2.2.27"/>
    </reaction>
</comment>
<dbReference type="AlphaFoldDB" id="X1VIA0"/>
<evidence type="ECO:0000256" key="10">
    <source>
        <dbReference type="ARBA" id="ARBA00023014"/>
    </source>
</evidence>
<dbReference type="GO" id="GO:0004844">
    <property type="term" value="F:uracil DNA N-glycosylase activity"/>
    <property type="evidence" value="ECO:0007669"/>
    <property type="project" value="UniProtKB-EC"/>
</dbReference>
<gene>
    <name evidence="13" type="ORF">S12H4_42519</name>
</gene>
<dbReference type="SUPFAM" id="SSF52141">
    <property type="entry name" value="Uracil-DNA glycosylase-like"/>
    <property type="match status" value="1"/>
</dbReference>
<evidence type="ECO:0000256" key="9">
    <source>
        <dbReference type="ARBA" id="ARBA00023004"/>
    </source>
</evidence>
<dbReference type="CDD" id="cd10030">
    <property type="entry name" value="UDG-F4_TTUDGA_SPO1dp_like"/>
    <property type="match status" value="1"/>
</dbReference>
<dbReference type="Pfam" id="PF03167">
    <property type="entry name" value="UDG"/>
    <property type="match status" value="1"/>
</dbReference>
<sequence length="156" mass="17413">MTDKFENLKTEVSNCTKCQLSQTRKNVVFGEGNPDAEIFLIGEGPGRDEDLTGRAFVGRSGQLLDKILAACGFNRKDHVFIGNILKCRPPGNRVPSPEERAACLPFLLKQIEIIHPKIIILLGATALNGLVDPKLRITKIRGSWIKWNNLWTMPTF</sequence>
<evidence type="ECO:0000256" key="8">
    <source>
        <dbReference type="ARBA" id="ARBA00022801"/>
    </source>
</evidence>
<reference evidence="13" key="1">
    <citation type="journal article" date="2014" name="Front. Microbiol.">
        <title>High frequency of phylogenetically diverse reductive dehalogenase-homologous genes in deep subseafloor sedimentary metagenomes.</title>
        <authorList>
            <person name="Kawai M."/>
            <person name="Futagami T."/>
            <person name="Toyoda A."/>
            <person name="Takaki Y."/>
            <person name="Nishi S."/>
            <person name="Hori S."/>
            <person name="Arai W."/>
            <person name="Tsubouchi T."/>
            <person name="Morono Y."/>
            <person name="Uchiyama I."/>
            <person name="Ito T."/>
            <person name="Fujiyama A."/>
            <person name="Inagaki F."/>
            <person name="Takami H."/>
        </authorList>
    </citation>
    <scope>NUCLEOTIDE SEQUENCE</scope>
    <source>
        <strain evidence="13">Expedition CK06-06</strain>
    </source>
</reference>
<evidence type="ECO:0000313" key="13">
    <source>
        <dbReference type="EMBL" id="GAJ14776.1"/>
    </source>
</evidence>
<keyword evidence="10" id="KW-0411">Iron-sulfur</keyword>
<dbReference type="SMART" id="SM00987">
    <property type="entry name" value="UreE_C"/>
    <property type="match status" value="1"/>
</dbReference>
<dbReference type="SMART" id="SM00986">
    <property type="entry name" value="UDG"/>
    <property type="match status" value="1"/>
</dbReference>
<evidence type="ECO:0000256" key="11">
    <source>
        <dbReference type="ARBA" id="ARBA00023204"/>
    </source>
</evidence>
<dbReference type="Gene3D" id="3.40.470.10">
    <property type="entry name" value="Uracil-DNA glycosylase-like domain"/>
    <property type="match status" value="1"/>
</dbReference>
<evidence type="ECO:0000259" key="12">
    <source>
        <dbReference type="SMART" id="SM00986"/>
    </source>
</evidence>
<dbReference type="EMBL" id="BARW01026028">
    <property type="protein sequence ID" value="GAJ14776.1"/>
    <property type="molecule type" value="Genomic_DNA"/>
</dbReference>
<dbReference type="GO" id="GO:0006281">
    <property type="term" value="P:DNA repair"/>
    <property type="evidence" value="ECO:0007669"/>
    <property type="project" value="UniProtKB-KW"/>
</dbReference>
<evidence type="ECO:0000256" key="5">
    <source>
        <dbReference type="ARBA" id="ARBA00022485"/>
    </source>
</evidence>
<dbReference type="PANTHER" id="PTHR33693:SF1">
    <property type="entry name" value="TYPE-4 URACIL-DNA GLYCOSYLASE"/>
    <property type="match status" value="1"/>
</dbReference>
<keyword evidence="5" id="KW-0004">4Fe-4S</keyword>
<comment type="caution">
    <text evidence="13">The sequence shown here is derived from an EMBL/GenBank/DDBJ whole genome shotgun (WGS) entry which is preliminary data.</text>
</comment>
<evidence type="ECO:0000256" key="1">
    <source>
        <dbReference type="ARBA" id="ARBA00001400"/>
    </source>
</evidence>
<evidence type="ECO:0000256" key="2">
    <source>
        <dbReference type="ARBA" id="ARBA00006521"/>
    </source>
</evidence>
<dbReference type="InterPro" id="IPR036895">
    <property type="entry name" value="Uracil-DNA_glycosylase-like_sf"/>
</dbReference>
<dbReference type="NCBIfam" id="TIGR00758">
    <property type="entry name" value="UDG_fam4"/>
    <property type="match status" value="1"/>
</dbReference>
<accession>X1VIA0</accession>
<keyword evidence="6" id="KW-0479">Metal-binding</keyword>
<comment type="similarity">
    <text evidence="2">Belongs to the uracil-DNA glycosylase (UDG) superfamily. Type 4 (UDGa) family.</text>
</comment>
<organism evidence="13">
    <name type="scientific">marine sediment metagenome</name>
    <dbReference type="NCBI Taxonomy" id="412755"/>
    <lineage>
        <taxon>unclassified sequences</taxon>
        <taxon>metagenomes</taxon>
        <taxon>ecological metagenomes</taxon>
    </lineage>
</organism>
<dbReference type="InterPro" id="IPR005273">
    <property type="entry name" value="Ura-DNA_glyco_family4"/>
</dbReference>
<dbReference type="InterPro" id="IPR051536">
    <property type="entry name" value="UDG_Type-4/5"/>
</dbReference>
<evidence type="ECO:0000256" key="6">
    <source>
        <dbReference type="ARBA" id="ARBA00022723"/>
    </source>
</evidence>
<keyword evidence="11" id="KW-0234">DNA repair</keyword>
<dbReference type="GO" id="GO:0046872">
    <property type="term" value="F:metal ion binding"/>
    <property type="evidence" value="ECO:0007669"/>
    <property type="project" value="UniProtKB-KW"/>
</dbReference>
<evidence type="ECO:0000256" key="4">
    <source>
        <dbReference type="ARBA" id="ARBA00019403"/>
    </source>
</evidence>
<evidence type="ECO:0000256" key="7">
    <source>
        <dbReference type="ARBA" id="ARBA00022763"/>
    </source>
</evidence>
<keyword evidence="9" id="KW-0408">Iron</keyword>